<protein>
    <submittedName>
        <fullName evidence="2">Uncharacterized protein</fullName>
    </submittedName>
</protein>
<feature type="compositionally biased region" description="Low complexity" evidence="1">
    <location>
        <begin position="360"/>
        <end position="369"/>
    </location>
</feature>
<name>S7Q6D4_GLOTA</name>
<feature type="region of interest" description="Disordered" evidence="1">
    <location>
        <begin position="360"/>
        <end position="408"/>
    </location>
</feature>
<dbReference type="Proteomes" id="UP000030669">
    <property type="component" value="Unassembled WGS sequence"/>
</dbReference>
<dbReference type="GeneID" id="19309458"/>
<feature type="region of interest" description="Disordered" evidence="1">
    <location>
        <begin position="1"/>
        <end position="49"/>
    </location>
</feature>
<feature type="compositionally biased region" description="Basic residues" evidence="1">
    <location>
        <begin position="92"/>
        <end position="106"/>
    </location>
</feature>
<feature type="compositionally biased region" description="Polar residues" evidence="1">
    <location>
        <begin position="374"/>
        <end position="384"/>
    </location>
</feature>
<evidence type="ECO:0000313" key="3">
    <source>
        <dbReference type="Proteomes" id="UP000030669"/>
    </source>
</evidence>
<feature type="compositionally biased region" description="Low complexity" evidence="1">
    <location>
        <begin position="109"/>
        <end position="124"/>
    </location>
</feature>
<feature type="compositionally biased region" description="Basic and acidic residues" evidence="1">
    <location>
        <begin position="386"/>
        <end position="408"/>
    </location>
</feature>
<gene>
    <name evidence="2" type="ORF">GLOTRDRAFT_93223</name>
</gene>
<feature type="compositionally biased region" description="Low complexity" evidence="1">
    <location>
        <begin position="1"/>
        <end position="12"/>
    </location>
</feature>
<evidence type="ECO:0000256" key="1">
    <source>
        <dbReference type="SAM" id="MobiDB-lite"/>
    </source>
</evidence>
<dbReference type="HOGENOM" id="CLU_547515_0_0_1"/>
<feature type="compositionally biased region" description="Basic and acidic residues" evidence="1">
    <location>
        <begin position="214"/>
        <end position="225"/>
    </location>
</feature>
<sequence length="498" mass="55390">MSPSKRTSSSATRRADAHSKAKGAAKKAEKGAVTHLPPESPGNTKIGIPASRWIDWGKGLRLDTLADLIMDESIPLSCWLIAEPPEEERGRKKEKKEKKRKDKKKRLGSDSSLVSSTSKNSLPSACPGSTKTNTVPFPVSTRAEREAVGLYSTTSASIIVSDETFPPYWAKEGALSFMAPKKARLQPQRLSFGKSTTTAVPREERVKKQGSARVEMEETPSRRWTCELPIPPNPNADDPRMAAALQRHYDDDSSDDEDDDTKPSTPADPWNTVPWLTGDDMLRRMRRGDPEDTWERPPGPDDLLEPGEERPALTITAEEAKRLGDYWDRKYPPAKPMPHFATVAEWIAWRLKENETEAEAAAAASAAATLSVEGEQTSEGTFQEASRPETKHSDPARERLRSQKQIDEALRYLNELQKDKPLPPPTNPVAFGKFHAHMRDTIKQVKATGAAREREEPPPKDRGKGKDMIPFPSKPLDRATVPAMPNFLESTHELIMDI</sequence>
<feature type="region of interest" description="Disordered" evidence="1">
    <location>
        <begin position="444"/>
        <end position="484"/>
    </location>
</feature>
<feature type="compositionally biased region" description="Basic and acidic residues" evidence="1">
    <location>
        <begin position="280"/>
        <end position="299"/>
    </location>
</feature>
<accession>S7Q6D4</accession>
<feature type="compositionally biased region" description="Basic and acidic residues" evidence="1">
    <location>
        <begin position="451"/>
        <end position="467"/>
    </location>
</feature>
<dbReference type="EMBL" id="KB469301">
    <property type="protein sequence ID" value="EPQ55626.1"/>
    <property type="molecule type" value="Genomic_DNA"/>
</dbReference>
<dbReference type="RefSeq" id="XP_007865696.1">
    <property type="nucleotide sequence ID" value="XM_007867505.1"/>
</dbReference>
<organism evidence="2 3">
    <name type="scientific">Gloeophyllum trabeum (strain ATCC 11539 / FP-39264 / Madison 617)</name>
    <name type="common">Brown rot fungus</name>
    <dbReference type="NCBI Taxonomy" id="670483"/>
    <lineage>
        <taxon>Eukaryota</taxon>
        <taxon>Fungi</taxon>
        <taxon>Dikarya</taxon>
        <taxon>Basidiomycota</taxon>
        <taxon>Agaricomycotina</taxon>
        <taxon>Agaricomycetes</taxon>
        <taxon>Gloeophyllales</taxon>
        <taxon>Gloeophyllaceae</taxon>
        <taxon>Gloeophyllum</taxon>
    </lineage>
</organism>
<feature type="region of interest" description="Disordered" evidence="1">
    <location>
        <begin position="188"/>
        <end position="317"/>
    </location>
</feature>
<dbReference type="AlphaFoldDB" id="S7Q6D4"/>
<evidence type="ECO:0000313" key="2">
    <source>
        <dbReference type="EMBL" id="EPQ55626.1"/>
    </source>
</evidence>
<keyword evidence="3" id="KW-1185">Reference proteome</keyword>
<feature type="region of interest" description="Disordered" evidence="1">
    <location>
        <begin position="84"/>
        <end position="138"/>
    </location>
</feature>
<dbReference type="KEGG" id="gtr:GLOTRDRAFT_93223"/>
<proteinExistence type="predicted"/>
<reference evidence="2 3" key="1">
    <citation type="journal article" date="2012" name="Science">
        <title>The Paleozoic origin of enzymatic lignin decomposition reconstructed from 31 fungal genomes.</title>
        <authorList>
            <person name="Floudas D."/>
            <person name="Binder M."/>
            <person name="Riley R."/>
            <person name="Barry K."/>
            <person name="Blanchette R.A."/>
            <person name="Henrissat B."/>
            <person name="Martinez A.T."/>
            <person name="Otillar R."/>
            <person name="Spatafora J.W."/>
            <person name="Yadav J.S."/>
            <person name="Aerts A."/>
            <person name="Benoit I."/>
            <person name="Boyd A."/>
            <person name="Carlson A."/>
            <person name="Copeland A."/>
            <person name="Coutinho P.M."/>
            <person name="de Vries R.P."/>
            <person name="Ferreira P."/>
            <person name="Findley K."/>
            <person name="Foster B."/>
            <person name="Gaskell J."/>
            <person name="Glotzer D."/>
            <person name="Gorecki P."/>
            <person name="Heitman J."/>
            <person name="Hesse C."/>
            <person name="Hori C."/>
            <person name="Igarashi K."/>
            <person name="Jurgens J.A."/>
            <person name="Kallen N."/>
            <person name="Kersten P."/>
            <person name="Kohler A."/>
            <person name="Kuees U."/>
            <person name="Kumar T.K.A."/>
            <person name="Kuo A."/>
            <person name="LaButti K."/>
            <person name="Larrondo L.F."/>
            <person name="Lindquist E."/>
            <person name="Ling A."/>
            <person name="Lombard V."/>
            <person name="Lucas S."/>
            <person name="Lundell T."/>
            <person name="Martin R."/>
            <person name="McLaughlin D.J."/>
            <person name="Morgenstern I."/>
            <person name="Morin E."/>
            <person name="Murat C."/>
            <person name="Nagy L.G."/>
            <person name="Nolan M."/>
            <person name="Ohm R.A."/>
            <person name="Patyshakuliyeva A."/>
            <person name="Rokas A."/>
            <person name="Ruiz-Duenas F.J."/>
            <person name="Sabat G."/>
            <person name="Salamov A."/>
            <person name="Samejima M."/>
            <person name="Schmutz J."/>
            <person name="Slot J.C."/>
            <person name="St John F."/>
            <person name="Stenlid J."/>
            <person name="Sun H."/>
            <person name="Sun S."/>
            <person name="Syed K."/>
            <person name="Tsang A."/>
            <person name="Wiebenga A."/>
            <person name="Young D."/>
            <person name="Pisabarro A."/>
            <person name="Eastwood D.C."/>
            <person name="Martin F."/>
            <person name="Cullen D."/>
            <person name="Grigoriev I.V."/>
            <person name="Hibbett D.S."/>
        </authorList>
    </citation>
    <scope>NUCLEOTIDE SEQUENCE [LARGE SCALE GENOMIC DNA]</scope>
    <source>
        <strain evidence="2 3">ATCC 11539</strain>
    </source>
</reference>